<feature type="transmembrane region" description="Helical" evidence="1">
    <location>
        <begin position="7"/>
        <end position="28"/>
    </location>
</feature>
<dbReference type="RefSeq" id="WP_227599916.1">
    <property type="nucleotide sequence ID" value="NZ_JAJEPX010000001.1"/>
</dbReference>
<name>A0AAW4VUK1_9FIRM</name>
<feature type="transmembrane region" description="Helical" evidence="1">
    <location>
        <begin position="225"/>
        <end position="248"/>
    </location>
</feature>
<dbReference type="Proteomes" id="UP001298753">
    <property type="component" value="Unassembled WGS sequence"/>
</dbReference>
<sequence>MNELTKRIVSCVLLLIIGLGCFFGISGWQSSPETHRTSIEYLNEKQATVMKLTAASTAASAAVSALPGDTGSAIAEKLADLTSDFLIVLCAIMLEKYLLTITGYAVFRFILPAVCVLLIVRQFRSSEILAKLAFKLALFGMAVWLAIPGGITVSRMIEATYETSLSQTIEDTQSAADAIDTSAGSDSDSDSEKSGFWSGITSSVQNAVSGVTEKFEKLLSNVMEALAVLIVTSCVLPVLVLLFLLWIVKMLTGIDFNLPKRKSTE</sequence>
<reference evidence="2 3" key="1">
    <citation type="submission" date="2021-10" db="EMBL/GenBank/DDBJ databases">
        <title>Anaerobic single-cell dispensing facilitates the cultivation of human gut bacteria.</title>
        <authorList>
            <person name="Afrizal A."/>
        </authorList>
    </citation>
    <scope>NUCLEOTIDE SEQUENCE [LARGE SCALE GENOMIC DNA]</scope>
    <source>
        <strain evidence="2 3">CLA-AA-H270</strain>
    </source>
</reference>
<dbReference type="PROSITE" id="PS51257">
    <property type="entry name" value="PROKAR_LIPOPROTEIN"/>
    <property type="match status" value="1"/>
</dbReference>
<dbReference type="AlphaFoldDB" id="A0AAW4VUK1"/>
<evidence type="ECO:0000256" key="1">
    <source>
        <dbReference type="SAM" id="Phobius"/>
    </source>
</evidence>
<dbReference type="GeneID" id="98660472"/>
<feature type="transmembrane region" description="Helical" evidence="1">
    <location>
        <begin position="101"/>
        <end position="120"/>
    </location>
</feature>
<comment type="caution">
    <text evidence="2">The sequence shown here is derived from an EMBL/GenBank/DDBJ whole genome shotgun (WGS) entry which is preliminary data.</text>
</comment>
<feature type="transmembrane region" description="Helical" evidence="1">
    <location>
        <begin position="132"/>
        <end position="151"/>
    </location>
</feature>
<keyword evidence="1" id="KW-0812">Transmembrane</keyword>
<keyword evidence="3" id="KW-1185">Reference proteome</keyword>
<accession>A0AAW4VUK1</accession>
<evidence type="ECO:0000313" key="3">
    <source>
        <dbReference type="Proteomes" id="UP001298753"/>
    </source>
</evidence>
<dbReference type="EMBL" id="JAJEPX010000001">
    <property type="protein sequence ID" value="MCC2175639.1"/>
    <property type="molecule type" value="Genomic_DNA"/>
</dbReference>
<proteinExistence type="predicted"/>
<organism evidence="2 3">
    <name type="scientific">Agathobaculum butyriciproducens</name>
    <dbReference type="NCBI Taxonomy" id="1628085"/>
    <lineage>
        <taxon>Bacteria</taxon>
        <taxon>Bacillati</taxon>
        <taxon>Bacillota</taxon>
        <taxon>Clostridia</taxon>
        <taxon>Eubacteriales</taxon>
        <taxon>Butyricicoccaceae</taxon>
        <taxon>Agathobaculum</taxon>
    </lineage>
</organism>
<protein>
    <submittedName>
        <fullName evidence="2">Uncharacterized protein</fullName>
    </submittedName>
</protein>
<gene>
    <name evidence="2" type="ORF">LKD22_00595</name>
</gene>
<evidence type="ECO:0000313" key="2">
    <source>
        <dbReference type="EMBL" id="MCC2175639.1"/>
    </source>
</evidence>
<keyword evidence="1" id="KW-1133">Transmembrane helix</keyword>
<keyword evidence="1" id="KW-0472">Membrane</keyword>